<proteinExistence type="predicted"/>
<reference evidence="2 3" key="1">
    <citation type="submission" date="2014-07" db="EMBL/GenBank/DDBJ databases">
        <title>Draft genome of Clostridium sulfidigenes 113A isolated from sediments associated with methane hydrate from Krishna Godavari basin.</title>
        <authorList>
            <person name="Honkalas V.S."/>
            <person name="Dabir A.P."/>
            <person name="Arora P."/>
            <person name="Dhakephalkar P.K."/>
        </authorList>
    </citation>
    <scope>NUCLEOTIDE SEQUENCE [LARGE SCALE GENOMIC DNA]</scope>
    <source>
        <strain evidence="2 3">113A</strain>
    </source>
</reference>
<dbReference type="eggNOG" id="ENOG5030364">
    <property type="taxonomic scope" value="Bacteria"/>
</dbReference>
<dbReference type="STRING" id="318464.IO99_04865"/>
<dbReference type="PROSITE" id="PS51257">
    <property type="entry name" value="PROKAR_LIPOPROTEIN"/>
    <property type="match status" value="1"/>
</dbReference>
<accession>A0A084JF68</accession>
<gene>
    <name evidence="2" type="ORF">IO99_04865</name>
</gene>
<dbReference type="Proteomes" id="UP000028542">
    <property type="component" value="Unassembled WGS sequence"/>
</dbReference>
<dbReference type="EMBL" id="JPMD01000010">
    <property type="protein sequence ID" value="KEZ87602.1"/>
    <property type="molecule type" value="Genomic_DNA"/>
</dbReference>
<dbReference type="RefSeq" id="WP_035130854.1">
    <property type="nucleotide sequence ID" value="NZ_JPMD01000010.1"/>
</dbReference>
<dbReference type="AlphaFoldDB" id="A0A084JF68"/>
<sequence length="268" mass="30831">MRRVKSNFIVILLIISSLLISACGIRGNSDFNYMQERNIMKVTIQSTRDKSYKFTVTDKDVINDIYSILSSASVVEEKSTLDPDYTLEIYESPTEFKTFNYVAGLDKKDGANLYNDDNKYIVSKRLDNDIIKNFANIRKPIDFEYVYYTSILSCLDKYVSANKDAGNVGVNISSDNMAARFQISTEIEEFKKKVNKLKSVTFMDTSVTRDDFKVVMNVKTEGYTSKKYKGIVTFENTENTSSTSYYISNVYDRGEWKFNISDEKPKDF</sequence>
<evidence type="ECO:0000259" key="1">
    <source>
        <dbReference type="Pfam" id="PF26353"/>
    </source>
</evidence>
<protein>
    <recommendedName>
        <fullName evidence="1">YhfM-like domain-containing protein</fullName>
    </recommendedName>
</protein>
<keyword evidence="3" id="KW-1185">Reference proteome</keyword>
<dbReference type="Pfam" id="PF26353">
    <property type="entry name" value="YhfM"/>
    <property type="match status" value="1"/>
</dbReference>
<evidence type="ECO:0000313" key="2">
    <source>
        <dbReference type="EMBL" id="KEZ87602.1"/>
    </source>
</evidence>
<evidence type="ECO:0000313" key="3">
    <source>
        <dbReference type="Proteomes" id="UP000028542"/>
    </source>
</evidence>
<feature type="domain" description="YhfM-like" evidence="1">
    <location>
        <begin position="36"/>
        <end position="139"/>
    </location>
</feature>
<dbReference type="InterPro" id="IPR058780">
    <property type="entry name" value="YhfM-like_dom"/>
</dbReference>
<name>A0A084JF68_9CLOT</name>
<organism evidence="2 3">
    <name type="scientific">Clostridium sulfidigenes</name>
    <dbReference type="NCBI Taxonomy" id="318464"/>
    <lineage>
        <taxon>Bacteria</taxon>
        <taxon>Bacillati</taxon>
        <taxon>Bacillota</taxon>
        <taxon>Clostridia</taxon>
        <taxon>Eubacteriales</taxon>
        <taxon>Clostridiaceae</taxon>
        <taxon>Clostridium</taxon>
    </lineage>
</organism>
<comment type="caution">
    <text evidence="2">The sequence shown here is derived from an EMBL/GenBank/DDBJ whole genome shotgun (WGS) entry which is preliminary data.</text>
</comment>